<keyword evidence="1 3" id="KW-0547">Nucleotide-binding</keyword>
<sequence>MSVPSKFREWIPRQHMSGLQLVGQGGFGTIYRARHKDWGIDVAVKILSRDSTCTRKELLAEARAMEVARFPFILRLFGLYAEELEEAGLGDQSLIPRGLGIVMEFMERGSLLSLLRQVRHVPWALRFRILHQVGLGMNYLHGLNPPLLHLDLKPSNILLNGELHVRLADFGLSKFKRGMTQQDAASSKEQVYEHGGTLEYMPPEAFTDINYKPATATDVYSYGILTWSVLAGEEPYANLHAEMLSTMLRIHIPLGQRPSTEELEKVTNVQGLDNMIKLMKSCWDTEKTCSPSFQECRTETEEIFLLHESYVGVIVLEVLRHLTGSASDKSSTSGMSSAPPGSIRSAPYSSSRESLGISECFKTLHLKEPPSYQNGFTVSWMNLQSHGALQKCSARSSLPGELQRLCQ</sequence>
<name>A0A8D0L6N1_SPHPU</name>
<proteinExistence type="inferred from homology"/>
<dbReference type="GO" id="GO:0097527">
    <property type="term" value="P:necroptotic signaling pathway"/>
    <property type="evidence" value="ECO:0007669"/>
    <property type="project" value="Ensembl"/>
</dbReference>
<dbReference type="GO" id="GO:0051607">
    <property type="term" value="P:defense response to virus"/>
    <property type="evidence" value="ECO:0007669"/>
    <property type="project" value="Ensembl"/>
</dbReference>
<dbReference type="InterPro" id="IPR017441">
    <property type="entry name" value="Protein_kinase_ATP_BS"/>
</dbReference>
<dbReference type="Pfam" id="PF00069">
    <property type="entry name" value="Pkinase"/>
    <property type="match status" value="1"/>
</dbReference>
<feature type="compositionally biased region" description="Polar residues" evidence="5">
    <location>
        <begin position="325"/>
        <end position="336"/>
    </location>
</feature>
<dbReference type="PROSITE" id="PS00108">
    <property type="entry name" value="PROTEIN_KINASE_ST"/>
    <property type="match status" value="1"/>
</dbReference>
<dbReference type="GO" id="GO:0032991">
    <property type="term" value="C:protein-containing complex"/>
    <property type="evidence" value="ECO:0007669"/>
    <property type="project" value="Ensembl"/>
</dbReference>
<dbReference type="GO" id="GO:0060545">
    <property type="term" value="P:positive regulation of necroptotic process"/>
    <property type="evidence" value="ECO:0007669"/>
    <property type="project" value="Ensembl"/>
</dbReference>
<evidence type="ECO:0000256" key="2">
    <source>
        <dbReference type="ARBA" id="ARBA00022840"/>
    </source>
</evidence>
<dbReference type="GO" id="GO:0048536">
    <property type="term" value="P:spleen development"/>
    <property type="evidence" value="ECO:0007669"/>
    <property type="project" value="Ensembl"/>
</dbReference>
<dbReference type="Gene3D" id="1.10.510.10">
    <property type="entry name" value="Transferase(Phosphotransferase) domain 1"/>
    <property type="match status" value="1"/>
</dbReference>
<dbReference type="GO" id="GO:2000379">
    <property type="term" value="P:positive regulation of reactive oxygen species metabolic process"/>
    <property type="evidence" value="ECO:0007669"/>
    <property type="project" value="Ensembl"/>
</dbReference>
<reference evidence="7" key="2">
    <citation type="submission" date="2025-09" db="UniProtKB">
        <authorList>
            <consortium name="Ensembl"/>
        </authorList>
    </citation>
    <scope>IDENTIFICATION</scope>
</reference>
<evidence type="ECO:0000256" key="5">
    <source>
        <dbReference type="SAM" id="MobiDB-lite"/>
    </source>
</evidence>
<dbReference type="SUPFAM" id="SSF56112">
    <property type="entry name" value="Protein kinase-like (PK-like)"/>
    <property type="match status" value="1"/>
</dbReference>
<dbReference type="GO" id="GO:1990000">
    <property type="term" value="P:amyloid fibril formation"/>
    <property type="evidence" value="ECO:0007669"/>
    <property type="project" value="Ensembl"/>
</dbReference>
<dbReference type="GO" id="GO:0038061">
    <property type="term" value="P:non-canonical NF-kappaB signal transduction"/>
    <property type="evidence" value="ECO:0007669"/>
    <property type="project" value="Ensembl"/>
</dbReference>
<feature type="domain" description="Protein kinase" evidence="6">
    <location>
        <begin position="16"/>
        <end position="305"/>
    </location>
</feature>
<keyword evidence="4" id="KW-0418">Kinase</keyword>
<dbReference type="InterPro" id="IPR011009">
    <property type="entry name" value="Kinase-like_dom_sf"/>
</dbReference>
<dbReference type="InterPro" id="IPR000719">
    <property type="entry name" value="Prot_kinase_dom"/>
</dbReference>
<dbReference type="PROSITE" id="PS00107">
    <property type="entry name" value="PROTEIN_KINASE_ATP"/>
    <property type="match status" value="1"/>
</dbReference>
<dbReference type="Proteomes" id="UP000694392">
    <property type="component" value="Unplaced"/>
</dbReference>
<keyword evidence="4" id="KW-0723">Serine/threonine-protein kinase</keyword>
<evidence type="ECO:0000259" key="6">
    <source>
        <dbReference type="PROSITE" id="PS50011"/>
    </source>
</evidence>
<protein>
    <submittedName>
        <fullName evidence="7">Receptor interacting serine/threonine kinase 3</fullName>
    </submittedName>
</protein>
<dbReference type="Ensembl" id="ENSSPUT00000012248.1">
    <property type="protein sequence ID" value="ENSSPUP00000011475.1"/>
    <property type="gene ID" value="ENSSPUG00000008821.1"/>
</dbReference>
<dbReference type="InterPro" id="IPR051681">
    <property type="entry name" value="Ser/Thr_Kinases-Pseudokinases"/>
</dbReference>
<reference evidence="7" key="1">
    <citation type="submission" date="2025-08" db="UniProtKB">
        <authorList>
            <consortium name="Ensembl"/>
        </authorList>
    </citation>
    <scope>IDENTIFICATION</scope>
</reference>
<dbReference type="GO" id="GO:0070301">
    <property type="term" value="P:cellular response to hydrogen peroxide"/>
    <property type="evidence" value="ECO:0007669"/>
    <property type="project" value="Ensembl"/>
</dbReference>
<dbReference type="GO" id="GO:0070235">
    <property type="term" value="P:regulation of activation-induced cell death of T cells"/>
    <property type="evidence" value="ECO:0007669"/>
    <property type="project" value="Ensembl"/>
</dbReference>
<dbReference type="GO" id="GO:0042802">
    <property type="term" value="F:identical protein binding"/>
    <property type="evidence" value="ECO:0007669"/>
    <property type="project" value="Ensembl"/>
</dbReference>
<dbReference type="GO" id="GO:0004706">
    <property type="term" value="F:JUN kinase kinase kinase activity"/>
    <property type="evidence" value="ECO:0007669"/>
    <property type="project" value="TreeGrafter"/>
</dbReference>
<dbReference type="GO" id="GO:0046006">
    <property type="term" value="P:regulation of activated T cell proliferation"/>
    <property type="evidence" value="ECO:0007669"/>
    <property type="project" value="Ensembl"/>
</dbReference>
<dbReference type="GO" id="GO:2000452">
    <property type="term" value="P:regulation of CD8-positive, alpha-beta cytotoxic T cell extravasation"/>
    <property type="evidence" value="ECO:0007669"/>
    <property type="project" value="Ensembl"/>
</dbReference>
<evidence type="ECO:0000313" key="8">
    <source>
        <dbReference type="Proteomes" id="UP000694392"/>
    </source>
</evidence>
<dbReference type="GeneTree" id="ENSGT00940000160206"/>
<dbReference type="GO" id="GO:0072593">
    <property type="term" value="P:reactive oxygen species metabolic process"/>
    <property type="evidence" value="ECO:0007669"/>
    <property type="project" value="Ensembl"/>
</dbReference>
<keyword evidence="2 3" id="KW-0067">ATP-binding</keyword>
<evidence type="ECO:0000256" key="1">
    <source>
        <dbReference type="ARBA" id="ARBA00022741"/>
    </source>
</evidence>
<dbReference type="OMA" id="FPNAHPA"/>
<feature type="binding site" evidence="3">
    <location>
        <position position="45"/>
    </location>
    <ligand>
        <name>ATP</name>
        <dbReference type="ChEBI" id="CHEBI:30616"/>
    </ligand>
</feature>
<feature type="region of interest" description="Disordered" evidence="5">
    <location>
        <begin position="325"/>
        <end position="350"/>
    </location>
</feature>
<dbReference type="GO" id="GO:2001244">
    <property type="term" value="P:positive regulation of intrinsic apoptotic signaling pathway"/>
    <property type="evidence" value="ECO:0007669"/>
    <property type="project" value="Ensembl"/>
</dbReference>
<dbReference type="SMART" id="SM00220">
    <property type="entry name" value="S_TKc"/>
    <property type="match status" value="1"/>
</dbReference>
<keyword evidence="8" id="KW-1185">Reference proteome</keyword>
<evidence type="ECO:0000256" key="4">
    <source>
        <dbReference type="RuleBase" id="RU000304"/>
    </source>
</evidence>
<dbReference type="GO" id="GO:0032649">
    <property type="term" value="P:regulation of type II interferon production"/>
    <property type="evidence" value="ECO:0007669"/>
    <property type="project" value="Ensembl"/>
</dbReference>
<comment type="similarity">
    <text evidence="4">Belongs to the protein kinase superfamily.</text>
</comment>
<keyword evidence="4" id="KW-0808">Transferase</keyword>
<dbReference type="GO" id="GO:0048538">
    <property type="term" value="P:thymus development"/>
    <property type="evidence" value="ECO:0007669"/>
    <property type="project" value="Ensembl"/>
</dbReference>
<evidence type="ECO:0000313" key="7">
    <source>
        <dbReference type="Ensembl" id="ENSSPUP00000011475.1"/>
    </source>
</evidence>
<dbReference type="GO" id="GO:0043029">
    <property type="term" value="P:T cell homeostasis"/>
    <property type="evidence" value="ECO:0007669"/>
    <property type="project" value="Ensembl"/>
</dbReference>
<dbReference type="GO" id="GO:0001914">
    <property type="term" value="P:regulation of T cell mediated cytotoxicity"/>
    <property type="evidence" value="ECO:0007669"/>
    <property type="project" value="Ensembl"/>
</dbReference>
<dbReference type="AlphaFoldDB" id="A0A8D0L6N1"/>
<dbReference type="GO" id="GO:0097528">
    <property type="term" value="P:execution phase of necroptosis"/>
    <property type="evidence" value="ECO:0007669"/>
    <property type="project" value="Ensembl"/>
</dbReference>
<organism evidence="7 8">
    <name type="scientific">Sphenodon punctatus</name>
    <name type="common">Tuatara</name>
    <name type="synonym">Hatteria punctata</name>
    <dbReference type="NCBI Taxonomy" id="8508"/>
    <lineage>
        <taxon>Eukaryota</taxon>
        <taxon>Metazoa</taxon>
        <taxon>Chordata</taxon>
        <taxon>Craniata</taxon>
        <taxon>Vertebrata</taxon>
        <taxon>Euteleostomi</taxon>
        <taxon>Lepidosauria</taxon>
        <taxon>Sphenodontia</taxon>
        <taxon>Sphenodontidae</taxon>
        <taxon>Sphenodon</taxon>
    </lineage>
</organism>
<dbReference type="PROSITE" id="PS50011">
    <property type="entry name" value="PROTEIN_KINASE_DOM"/>
    <property type="match status" value="1"/>
</dbReference>
<accession>A0A8D0L6N1</accession>
<dbReference type="InterPro" id="IPR008271">
    <property type="entry name" value="Ser/Thr_kinase_AS"/>
</dbReference>
<dbReference type="GO" id="GO:0044877">
    <property type="term" value="F:protein-containing complex binding"/>
    <property type="evidence" value="ECO:0007669"/>
    <property type="project" value="Ensembl"/>
</dbReference>
<gene>
    <name evidence="7" type="primary">RIPK3</name>
</gene>
<dbReference type="GO" id="GO:0005829">
    <property type="term" value="C:cytosol"/>
    <property type="evidence" value="ECO:0007669"/>
    <property type="project" value="Ensembl"/>
</dbReference>
<dbReference type="PANTHER" id="PTHR44329">
    <property type="entry name" value="SERINE/THREONINE-PROTEIN KINASE TNNI3K-RELATED"/>
    <property type="match status" value="1"/>
</dbReference>
<dbReference type="GO" id="GO:0005524">
    <property type="term" value="F:ATP binding"/>
    <property type="evidence" value="ECO:0007669"/>
    <property type="project" value="UniProtKB-UniRule"/>
</dbReference>
<dbReference type="PANTHER" id="PTHR44329:SF297">
    <property type="entry name" value="RECEPTOR-INTERACTING SERINE_THREONINE-PROTEIN KINASE 3"/>
    <property type="match status" value="1"/>
</dbReference>
<dbReference type="GO" id="GO:0005634">
    <property type="term" value="C:nucleus"/>
    <property type="evidence" value="ECO:0007669"/>
    <property type="project" value="Ensembl"/>
</dbReference>
<evidence type="ECO:0000256" key="3">
    <source>
        <dbReference type="PROSITE-ProRule" id="PRU10141"/>
    </source>
</evidence>
<dbReference type="GO" id="GO:0033077">
    <property type="term" value="P:T cell differentiation in thymus"/>
    <property type="evidence" value="ECO:0007669"/>
    <property type="project" value="Ensembl"/>
</dbReference>